<dbReference type="KEGG" id="ovi:T265_11818"/>
<dbReference type="InterPro" id="IPR021109">
    <property type="entry name" value="Peptidase_aspartic_dom_sf"/>
</dbReference>
<name>A0A074Z828_OPIVI</name>
<dbReference type="CTD" id="20325986"/>
<dbReference type="EMBL" id="KL597223">
    <property type="protein sequence ID" value="KER19395.1"/>
    <property type="molecule type" value="Genomic_DNA"/>
</dbReference>
<dbReference type="Proteomes" id="UP000054324">
    <property type="component" value="Unassembled WGS sequence"/>
</dbReference>
<dbReference type="OrthoDB" id="10482943at2759"/>
<dbReference type="RefSeq" id="XP_009176857.1">
    <property type="nucleotide sequence ID" value="XM_009178593.1"/>
</dbReference>
<gene>
    <name evidence="1" type="ORF">T265_11818</name>
</gene>
<dbReference type="SUPFAM" id="SSF50630">
    <property type="entry name" value="Acid proteases"/>
    <property type="match status" value="1"/>
</dbReference>
<accession>A0A074Z828</accession>
<protein>
    <submittedName>
        <fullName evidence="1">Uncharacterized protein</fullName>
    </submittedName>
</protein>
<reference evidence="1 2" key="1">
    <citation type="submission" date="2013-11" db="EMBL/GenBank/DDBJ databases">
        <title>Opisthorchis viverrini - life in the bile duct.</title>
        <authorList>
            <person name="Young N.D."/>
            <person name="Nagarajan N."/>
            <person name="Lin S.J."/>
            <person name="Korhonen P.K."/>
            <person name="Jex A.R."/>
            <person name="Hall R.S."/>
            <person name="Safavi-Hemami H."/>
            <person name="Kaewkong W."/>
            <person name="Bertrand D."/>
            <person name="Gao S."/>
            <person name="Seet Q."/>
            <person name="Wongkham S."/>
            <person name="Teh B.T."/>
            <person name="Wongkham C."/>
            <person name="Intapan P.M."/>
            <person name="Maleewong W."/>
            <person name="Yang X."/>
            <person name="Hu M."/>
            <person name="Wang Z."/>
            <person name="Hofmann A."/>
            <person name="Sternberg P.W."/>
            <person name="Tan P."/>
            <person name="Wang J."/>
            <person name="Gasser R.B."/>
        </authorList>
    </citation>
    <scope>NUCLEOTIDE SEQUENCE [LARGE SCALE GENOMIC DNA]</scope>
</reference>
<dbReference type="AlphaFoldDB" id="A0A074Z828"/>
<dbReference type="GeneID" id="20325986"/>
<evidence type="ECO:0000313" key="1">
    <source>
        <dbReference type="EMBL" id="KER19395.1"/>
    </source>
</evidence>
<keyword evidence="2" id="KW-1185">Reference proteome</keyword>
<evidence type="ECO:0000313" key="2">
    <source>
        <dbReference type="Proteomes" id="UP000054324"/>
    </source>
</evidence>
<proteinExistence type="predicted"/>
<sequence length="88" mass="9993">MLKSREALYSCFILIGNHQQCASHETPKSLEHATSQLKKDRNIFVCKSGIRSKTGLPVWEFGYKLMYKLFTVYDLKGARMGLADASHP</sequence>
<organism evidence="1 2">
    <name type="scientific">Opisthorchis viverrini</name>
    <name type="common">Southeast Asian liver fluke</name>
    <dbReference type="NCBI Taxonomy" id="6198"/>
    <lineage>
        <taxon>Eukaryota</taxon>
        <taxon>Metazoa</taxon>
        <taxon>Spiralia</taxon>
        <taxon>Lophotrochozoa</taxon>
        <taxon>Platyhelminthes</taxon>
        <taxon>Trematoda</taxon>
        <taxon>Digenea</taxon>
        <taxon>Opisthorchiida</taxon>
        <taxon>Opisthorchiata</taxon>
        <taxon>Opisthorchiidae</taxon>
        <taxon>Opisthorchis</taxon>
    </lineage>
</organism>